<dbReference type="PROSITE" id="PS50975">
    <property type="entry name" value="ATP_GRASP"/>
    <property type="match status" value="1"/>
</dbReference>
<evidence type="ECO:0000259" key="2">
    <source>
        <dbReference type="PROSITE" id="PS50975"/>
    </source>
</evidence>
<keyword evidence="1" id="KW-0547">Nucleotide-binding</keyword>
<evidence type="ECO:0000313" key="4">
    <source>
        <dbReference type="Proteomes" id="UP000198956"/>
    </source>
</evidence>
<dbReference type="SUPFAM" id="SSF56059">
    <property type="entry name" value="Glutathione synthetase ATP-binding domain-like"/>
    <property type="match status" value="1"/>
</dbReference>
<dbReference type="OrthoDB" id="7869153at2"/>
<dbReference type="InterPro" id="IPR026838">
    <property type="entry name" value="YheC/D"/>
</dbReference>
<dbReference type="AlphaFoldDB" id="A0A1G7WS73"/>
<dbReference type="Pfam" id="PF14398">
    <property type="entry name" value="ATPgrasp_YheCD"/>
    <property type="match status" value="1"/>
</dbReference>
<dbReference type="Gene3D" id="3.30.470.20">
    <property type="entry name" value="ATP-grasp fold, B domain"/>
    <property type="match status" value="1"/>
</dbReference>
<dbReference type="InterPro" id="IPR011761">
    <property type="entry name" value="ATP-grasp"/>
</dbReference>
<proteinExistence type="predicted"/>
<dbReference type="Proteomes" id="UP000198956">
    <property type="component" value="Unassembled WGS sequence"/>
</dbReference>
<evidence type="ECO:0000313" key="3">
    <source>
        <dbReference type="EMBL" id="SDG74782.1"/>
    </source>
</evidence>
<reference evidence="3 4" key="1">
    <citation type="submission" date="2016-10" db="EMBL/GenBank/DDBJ databases">
        <authorList>
            <person name="de Groot N.N."/>
        </authorList>
    </citation>
    <scope>NUCLEOTIDE SEQUENCE [LARGE SCALE GENOMIC DNA]</scope>
    <source>
        <strain evidence="3 4">L 420-91</strain>
    </source>
</reference>
<organism evidence="3 4">
    <name type="scientific">Aneurinibacillus thermoaerophilus</name>
    <dbReference type="NCBI Taxonomy" id="143495"/>
    <lineage>
        <taxon>Bacteria</taxon>
        <taxon>Bacillati</taxon>
        <taxon>Bacillota</taxon>
        <taxon>Bacilli</taxon>
        <taxon>Bacillales</taxon>
        <taxon>Paenibacillaceae</taxon>
        <taxon>Aneurinibacillus group</taxon>
        <taxon>Aneurinibacillus</taxon>
    </lineage>
</organism>
<gene>
    <name evidence="3" type="ORF">SAMN04489735_100298</name>
</gene>
<keyword evidence="1" id="KW-0067">ATP-binding</keyword>
<dbReference type="GO" id="GO:0005524">
    <property type="term" value="F:ATP binding"/>
    <property type="evidence" value="ECO:0007669"/>
    <property type="project" value="UniProtKB-UniRule"/>
</dbReference>
<dbReference type="GO" id="GO:0046872">
    <property type="term" value="F:metal ion binding"/>
    <property type="evidence" value="ECO:0007669"/>
    <property type="project" value="InterPro"/>
</dbReference>
<accession>A0A1G7WS73</accession>
<evidence type="ECO:0000256" key="1">
    <source>
        <dbReference type="PROSITE-ProRule" id="PRU00409"/>
    </source>
</evidence>
<protein>
    <submittedName>
        <fullName evidence="3">YheC/D like ATP-grasp</fullName>
    </submittedName>
</protein>
<feature type="domain" description="ATP-grasp" evidence="2">
    <location>
        <begin position="213"/>
        <end position="448"/>
    </location>
</feature>
<sequence length="477" mass="53940">MPQRYTRIQRTPDQSFPAAIDVLLPASFVKQYGIVGKKPFELMYGLRTITAAFEITTSSVIKIKESFAQRLGLLEEEIAYGLHFHPATRRLVIGPIVGILISRMVPTDEGPFGSITDFCREVTQTCRLRGGLGFIFTLDQISREKDMVNGWTYRNGHWIKRVFPIPFCTYNRIGSRKVEEREETKEKIAILKEKGVLFFNEQFLDKWQIHQRMSLLPETAAFTPYTDLYKGAASLQAMLQKHPYIYLKPSSGSLGRGIIRLSRTQNGYICQYATLNDTVTRRYNSFNLLHQMLRSRMRKQPYLMQQGLHLIKLKGGIVDFRALVQKNKNGEWSITSIVGRSAPTCKSIVSNVARGGTILPLGNTLIAAGFSPAARASITASVRQHALLIARLFEQCTEGHYAELGIDLGVDRTGKVWLLEINSKPSKTNNSLANAGKGPRPSVIRLVDYCFYRSGYIPNPRKKTMQIKRSSKRRLSP</sequence>
<name>A0A1G7WS73_ANETH</name>
<dbReference type="RefSeq" id="WP_091259759.1">
    <property type="nucleotide sequence ID" value="NZ_FNDE01000002.1"/>
</dbReference>
<dbReference type="EMBL" id="FNDE01000002">
    <property type="protein sequence ID" value="SDG74782.1"/>
    <property type="molecule type" value="Genomic_DNA"/>
</dbReference>